<reference evidence="6 7" key="1">
    <citation type="submission" date="2019-04" db="EMBL/GenBank/DDBJ databases">
        <title>Flavobacterium sp. GS03.</title>
        <authorList>
            <person name="Kim H."/>
        </authorList>
    </citation>
    <scope>NUCLEOTIDE SEQUENCE [LARGE SCALE GENOMIC DNA]</scope>
    <source>
        <strain evidence="6 7">GS03</strain>
    </source>
</reference>
<evidence type="ECO:0000256" key="2">
    <source>
        <dbReference type="ARBA" id="ARBA00011901"/>
    </source>
</evidence>
<dbReference type="GO" id="GO:0008745">
    <property type="term" value="F:N-acetylmuramoyl-L-alanine amidase activity"/>
    <property type="evidence" value="ECO:0007669"/>
    <property type="project" value="UniProtKB-EC"/>
</dbReference>
<feature type="signal peptide" evidence="4">
    <location>
        <begin position="1"/>
        <end position="26"/>
    </location>
</feature>
<evidence type="ECO:0000313" key="7">
    <source>
        <dbReference type="Proteomes" id="UP000296862"/>
    </source>
</evidence>
<dbReference type="CDD" id="cd02696">
    <property type="entry name" value="MurNAc-LAA"/>
    <property type="match status" value="1"/>
</dbReference>
<dbReference type="KEGG" id="fsn:GS03_01770"/>
<feature type="chain" id="PRO_5020271535" description="N-acetylmuramoyl-L-alanine amidase" evidence="4">
    <location>
        <begin position="27"/>
        <end position="390"/>
    </location>
</feature>
<gene>
    <name evidence="6" type="ORF">GS03_01770</name>
</gene>
<dbReference type="SUPFAM" id="SSF53187">
    <property type="entry name" value="Zn-dependent exopeptidases"/>
    <property type="match status" value="1"/>
</dbReference>
<dbReference type="FunFam" id="3.40.630.40:FF:000005">
    <property type="entry name" value="N-acetylmuramoyl-L-alanine amidase (AmiA)"/>
    <property type="match status" value="1"/>
</dbReference>
<dbReference type="GO" id="GO:0030288">
    <property type="term" value="C:outer membrane-bounded periplasmic space"/>
    <property type="evidence" value="ECO:0007669"/>
    <property type="project" value="TreeGrafter"/>
</dbReference>
<dbReference type="PANTHER" id="PTHR30404">
    <property type="entry name" value="N-ACETYLMURAMOYL-L-ALANINE AMIDASE"/>
    <property type="match status" value="1"/>
</dbReference>
<sequence>MKLIKQLRIITIAAFAILFFSNTAHSQKFKVTLDAGHGDHDYGAVYHGHIEKNIALAVVLKVGKLLEKTSGIDVIYTRKGDQFIDLVERANIANRADADIFVSIHCNANANNAADGCETYVMGMSKNASNLEAAKRENSVVTLEKDYKQKYEGFDPKSPESFAGMIMAQELYLDQSIALAGKVQAQFIGIGKKSRGVKQAPYMVLHKAYMPRVLIEMGFISNQAEGAKLDSEVGQQEIAESIANAIIGYKKEYFGTSDNDNTIKPSQQMEEVKKPDTIAKKPTVKIPEGKKPEPKLEPKPEVVTSGVASFKVQLSASGTKLETIPSNFKGLSNISVSAEGNLYKYMYGETTNYEEAKRLLAEAKAKGYSSAFLIAFKNGKKVSVQDALKQ</sequence>
<keyword evidence="4" id="KW-0732">Signal</keyword>
<dbReference type="InterPro" id="IPR002508">
    <property type="entry name" value="MurNAc-LAA_cat"/>
</dbReference>
<proteinExistence type="predicted"/>
<dbReference type="EC" id="3.5.1.28" evidence="2"/>
<dbReference type="Proteomes" id="UP000296862">
    <property type="component" value="Chromosome"/>
</dbReference>
<dbReference type="SMART" id="SM00646">
    <property type="entry name" value="Ami_3"/>
    <property type="match status" value="1"/>
</dbReference>
<accession>A0A4P7PUC4</accession>
<dbReference type="InterPro" id="IPR050695">
    <property type="entry name" value="N-acetylmuramoyl_amidase_3"/>
</dbReference>
<evidence type="ECO:0000256" key="4">
    <source>
        <dbReference type="SAM" id="SignalP"/>
    </source>
</evidence>
<organism evidence="6 7">
    <name type="scientific">Flavobacterium sangjuense</name>
    <dbReference type="NCBI Taxonomy" id="2518177"/>
    <lineage>
        <taxon>Bacteria</taxon>
        <taxon>Pseudomonadati</taxon>
        <taxon>Bacteroidota</taxon>
        <taxon>Flavobacteriia</taxon>
        <taxon>Flavobacteriales</taxon>
        <taxon>Flavobacteriaceae</taxon>
        <taxon>Flavobacterium</taxon>
    </lineage>
</organism>
<protein>
    <recommendedName>
        <fullName evidence="2">N-acetylmuramoyl-L-alanine amidase</fullName>
        <ecNumber evidence="2">3.5.1.28</ecNumber>
    </recommendedName>
</protein>
<dbReference type="GO" id="GO:0009253">
    <property type="term" value="P:peptidoglycan catabolic process"/>
    <property type="evidence" value="ECO:0007669"/>
    <property type="project" value="InterPro"/>
</dbReference>
<evidence type="ECO:0000259" key="5">
    <source>
        <dbReference type="SMART" id="SM00646"/>
    </source>
</evidence>
<feature type="domain" description="MurNAc-LAA" evidence="5">
    <location>
        <begin position="90"/>
        <end position="247"/>
    </location>
</feature>
<evidence type="ECO:0000256" key="1">
    <source>
        <dbReference type="ARBA" id="ARBA00001561"/>
    </source>
</evidence>
<evidence type="ECO:0000256" key="3">
    <source>
        <dbReference type="ARBA" id="ARBA00022801"/>
    </source>
</evidence>
<dbReference type="AlphaFoldDB" id="A0A4P7PUC4"/>
<dbReference type="Pfam" id="PF01520">
    <property type="entry name" value="Amidase_3"/>
    <property type="match status" value="1"/>
</dbReference>
<dbReference type="Gene3D" id="3.40.630.40">
    <property type="entry name" value="Zn-dependent exopeptidases"/>
    <property type="match status" value="1"/>
</dbReference>
<keyword evidence="3" id="KW-0378">Hydrolase</keyword>
<name>A0A4P7PUC4_9FLAO</name>
<dbReference type="RefSeq" id="WP_317128564.1">
    <property type="nucleotide sequence ID" value="NZ_CP038810.1"/>
</dbReference>
<dbReference type="PANTHER" id="PTHR30404:SF0">
    <property type="entry name" value="N-ACETYLMURAMOYL-L-ALANINE AMIDASE AMIC"/>
    <property type="match status" value="1"/>
</dbReference>
<comment type="catalytic activity">
    <reaction evidence="1">
        <text>Hydrolyzes the link between N-acetylmuramoyl residues and L-amino acid residues in certain cell-wall glycopeptides.</text>
        <dbReference type="EC" id="3.5.1.28"/>
    </reaction>
</comment>
<keyword evidence="7" id="KW-1185">Reference proteome</keyword>
<evidence type="ECO:0000313" key="6">
    <source>
        <dbReference type="EMBL" id="QBZ98265.1"/>
    </source>
</evidence>
<dbReference type="EMBL" id="CP038810">
    <property type="protein sequence ID" value="QBZ98265.1"/>
    <property type="molecule type" value="Genomic_DNA"/>
</dbReference>